<evidence type="ECO:0000313" key="3">
    <source>
        <dbReference type="Proteomes" id="UP000310421"/>
    </source>
</evidence>
<dbReference type="Proteomes" id="UP000310421">
    <property type="component" value="Unassembled WGS sequence"/>
</dbReference>
<evidence type="ECO:0000313" key="2">
    <source>
        <dbReference type="EMBL" id="THW57147.1"/>
    </source>
</evidence>
<organism evidence="2 3">
    <name type="scientific">Aureobasidium pullulans</name>
    <name type="common">Black yeast</name>
    <name type="synonym">Pullularia pullulans</name>
    <dbReference type="NCBI Taxonomy" id="5580"/>
    <lineage>
        <taxon>Eukaryota</taxon>
        <taxon>Fungi</taxon>
        <taxon>Dikarya</taxon>
        <taxon>Ascomycota</taxon>
        <taxon>Pezizomycotina</taxon>
        <taxon>Dothideomycetes</taxon>
        <taxon>Dothideomycetidae</taxon>
        <taxon>Dothideales</taxon>
        <taxon>Saccotheciaceae</taxon>
        <taxon>Aureobasidium</taxon>
    </lineage>
</organism>
<dbReference type="EMBL" id="QZAN01000127">
    <property type="protein sequence ID" value="THW57147.1"/>
    <property type="molecule type" value="Genomic_DNA"/>
</dbReference>
<evidence type="ECO:0000256" key="1">
    <source>
        <dbReference type="SAM" id="MobiDB-lite"/>
    </source>
</evidence>
<protein>
    <submittedName>
        <fullName evidence="2">Uncharacterized protein</fullName>
    </submittedName>
</protein>
<name>A0A4S8YZ69_AURPU</name>
<gene>
    <name evidence="2" type="ORF">D6D20_08189</name>
</gene>
<accession>A0A4S8YZ69</accession>
<sequence length="223" mass="25074">MCIWAFSDCRGKLGPSIPTIQALRLPLTSTHSPLFTPIFSHNLHTHPSSATNPKHHTNLLHPSSYQTSQSFKMPTHTPKNPSTSSKCTTFSDIINALDESYDRISRMSANDLEQERVDSLNSLATQKSKEMPRLTAFDVKKYLPEYKSGNITLLQIQVAANARKLPEDHIADYYRVNGTPNDPWYGTGKCTYPPYAGPQKRKRDVIIDNLDDAVKKVKNVFGK</sequence>
<comment type="caution">
    <text evidence="2">The sequence shown here is derived from an EMBL/GenBank/DDBJ whole genome shotgun (WGS) entry which is preliminary data.</text>
</comment>
<feature type="region of interest" description="Disordered" evidence="1">
    <location>
        <begin position="66"/>
        <end position="86"/>
    </location>
</feature>
<proteinExistence type="predicted"/>
<dbReference type="AlphaFoldDB" id="A0A4S8YZ69"/>
<reference evidence="2 3" key="1">
    <citation type="submission" date="2018-10" db="EMBL/GenBank/DDBJ databases">
        <title>Fifty Aureobasidium pullulans genomes reveal a recombining polyextremotolerant generalist.</title>
        <authorList>
            <person name="Gostincar C."/>
            <person name="Turk M."/>
            <person name="Zajc J."/>
            <person name="Gunde-Cimerman N."/>
        </authorList>
    </citation>
    <scope>NUCLEOTIDE SEQUENCE [LARGE SCALE GENOMIC DNA]</scope>
    <source>
        <strain evidence="2 3">EXF-10751</strain>
    </source>
</reference>